<evidence type="ECO:0000313" key="3">
    <source>
        <dbReference type="Proteomes" id="UP000029590"/>
    </source>
</evidence>
<comment type="caution">
    <text evidence="2">The sequence shown here is derived from an EMBL/GenBank/DDBJ whole genome shotgun (WGS) entry which is preliminary data.</text>
</comment>
<protein>
    <submittedName>
        <fullName evidence="2">MaoC like domain protein</fullName>
    </submittedName>
</protein>
<sequence length="152" mass="16586">MTIGYEDLEVGGLTEVGKHTFTPDEIIEFAQRFDPQPFHLDEAAGKASPFGGLVASGWHTCSVFMGMLVRNVLHDSTSMGSPGIEEIRWIKPVRAGATITMQQRILDKRLSASRPDRGIVTTEWVGTDESGETVITVRSKVIFGLRNPQAGA</sequence>
<evidence type="ECO:0000313" key="2">
    <source>
        <dbReference type="EMBL" id="KGC11763.1"/>
    </source>
</evidence>
<dbReference type="RefSeq" id="WP_017918096.1">
    <property type="nucleotide sequence ID" value="NZ_CADEPP010000016.1"/>
</dbReference>
<dbReference type="Pfam" id="PF01575">
    <property type="entry name" value="MaoC_dehydratas"/>
    <property type="match status" value="1"/>
</dbReference>
<dbReference type="InterPro" id="IPR029069">
    <property type="entry name" value="HotDog_dom_sf"/>
</dbReference>
<dbReference type="PANTHER" id="PTHR43664:SF1">
    <property type="entry name" value="BETA-METHYLMALYL-COA DEHYDRATASE"/>
    <property type="match status" value="1"/>
</dbReference>
<dbReference type="AlphaFoldDB" id="A0AAP8V3Z3"/>
<dbReference type="GeneID" id="66458636"/>
<evidence type="ECO:0000259" key="1">
    <source>
        <dbReference type="Pfam" id="PF01575"/>
    </source>
</evidence>
<name>A0AAP8V3Z3_BURGA</name>
<dbReference type="PANTHER" id="PTHR43664">
    <property type="entry name" value="MONOAMINE OXIDASE-RELATED"/>
    <property type="match status" value="1"/>
</dbReference>
<dbReference type="InterPro" id="IPR002539">
    <property type="entry name" value="MaoC-like_dom"/>
</dbReference>
<dbReference type="CDD" id="cd03454">
    <property type="entry name" value="YdeM"/>
    <property type="match status" value="1"/>
</dbReference>
<dbReference type="KEGG" id="bgo:BM43_367"/>
<dbReference type="Proteomes" id="UP000029590">
    <property type="component" value="Unassembled WGS sequence"/>
</dbReference>
<reference evidence="2 3" key="1">
    <citation type="submission" date="2014-04" db="EMBL/GenBank/DDBJ databases">
        <authorList>
            <person name="Bishop-Lilly K.A."/>
            <person name="Broomall S.M."/>
            <person name="Chain P.S."/>
            <person name="Chertkov O."/>
            <person name="Coyne S.R."/>
            <person name="Daligault H.E."/>
            <person name="Davenport K.W."/>
            <person name="Erkkila T."/>
            <person name="Frey K.G."/>
            <person name="Gibbons H.S."/>
            <person name="Gu W."/>
            <person name="Jaissle J."/>
            <person name="Johnson S.L."/>
            <person name="Koroleva G.I."/>
            <person name="Ladner J.T."/>
            <person name="Lo C.-C."/>
            <person name="Minogue T.D."/>
            <person name="Munk C."/>
            <person name="Palacios G.F."/>
            <person name="Redden C.L."/>
            <person name="Rosenzweig C.N."/>
            <person name="Scholz M.B."/>
            <person name="Teshima H."/>
            <person name="Xu Y."/>
        </authorList>
    </citation>
    <scope>NUCLEOTIDE SEQUENCE [LARGE SCALE GENOMIC DNA]</scope>
    <source>
        <strain evidence="3">gladioli</strain>
    </source>
</reference>
<organism evidence="2 3">
    <name type="scientific">Burkholderia gladioli</name>
    <name type="common">Pseudomonas marginata</name>
    <name type="synonym">Phytomonas marginata</name>
    <dbReference type="NCBI Taxonomy" id="28095"/>
    <lineage>
        <taxon>Bacteria</taxon>
        <taxon>Pseudomonadati</taxon>
        <taxon>Pseudomonadota</taxon>
        <taxon>Betaproteobacteria</taxon>
        <taxon>Burkholderiales</taxon>
        <taxon>Burkholderiaceae</taxon>
        <taxon>Burkholderia</taxon>
    </lineage>
</organism>
<proteinExistence type="predicted"/>
<dbReference type="SUPFAM" id="SSF54637">
    <property type="entry name" value="Thioesterase/thiol ester dehydrase-isomerase"/>
    <property type="match status" value="1"/>
</dbReference>
<accession>A0AAP8V3Z3</accession>
<gene>
    <name evidence="2" type="ORF">DM48_6954</name>
</gene>
<feature type="domain" description="MaoC-like" evidence="1">
    <location>
        <begin position="19"/>
        <end position="112"/>
    </location>
</feature>
<dbReference type="Gene3D" id="3.10.129.10">
    <property type="entry name" value="Hotdog Thioesterase"/>
    <property type="match status" value="1"/>
</dbReference>
<dbReference type="EMBL" id="JPGG01000017">
    <property type="protein sequence ID" value="KGC11763.1"/>
    <property type="molecule type" value="Genomic_DNA"/>
</dbReference>
<dbReference type="InterPro" id="IPR052342">
    <property type="entry name" value="MCH/BMMD"/>
</dbReference>